<reference evidence="2 4" key="2">
    <citation type="submission" date="2019-07" db="EMBL/GenBank/DDBJ databases">
        <title>Genomic Encyclopedia of Type Strains, Phase I: the one thousand microbial genomes (KMG-I) project.</title>
        <authorList>
            <person name="Kyrpides N."/>
        </authorList>
    </citation>
    <scope>NUCLEOTIDE SEQUENCE [LARGE SCALE GENOMIC DNA]</scope>
    <source>
        <strain evidence="2 4">DSM 17909</strain>
    </source>
</reference>
<dbReference type="OrthoDB" id="6986732at2"/>
<sequence>MAILKTKTVKGGEVTELEMDIFYLNQIPDVMDKMGWSIASELMKYWFNTKPAFEMDDALRNTYMKGKSIDIPKERYNDTIVKMNWAVNYKQVQDAIDILINKKLGNKASNDSIFKRLLKRNLVKSSSEKEIYVGYGSDIIDIDYTSQINVETFGGNYDAIDELRGAIGKGSLNLCVRGYYDLSQKKNRFVVDKIGFYIKDAYNFSGDYEPLGIWSRNDILGYGHILKFMTTYKLKDWRTLYKEYKGYVPVFNKDFRSWQRKHNEGGDYIVFSDVYWIEPPSEHQVIYESN</sequence>
<dbReference type="Proteomes" id="UP000032721">
    <property type="component" value="Chromosome"/>
</dbReference>
<proteinExistence type="predicted"/>
<dbReference type="EMBL" id="VNHN01000011">
    <property type="protein sequence ID" value="TYP11650.1"/>
    <property type="molecule type" value="Genomic_DNA"/>
</dbReference>
<accession>A0A068QV65</accession>
<name>A0A068QV65_9GAMM</name>
<evidence type="ECO:0000313" key="3">
    <source>
        <dbReference type="Proteomes" id="UP000032721"/>
    </source>
</evidence>
<gene>
    <name evidence="2" type="ORF">LY16_01009</name>
    <name evidence="1" type="ORF">XDD1_2021</name>
</gene>
<evidence type="ECO:0000313" key="2">
    <source>
        <dbReference type="EMBL" id="TYP11650.1"/>
    </source>
</evidence>
<dbReference type="KEGG" id="xdo:XDD1_2021"/>
<dbReference type="EMBL" id="FO704550">
    <property type="protein sequence ID" value="CDG17720.1"/>
    <property type="molecule type" value="Genomic_DNA"/>
</dbReference>
<protein>
    <submittedName>
        <fullName evidence="1">Uncharacterized protein</fullName>
    </submittedName>
</protein>
<dbReference type="InterPro" id="IPR045646">
    <property type="entry name" value="DUF6402"/>
</dbReference>
<dbReference type="HOGENOM" id="CLU_055409_0_0_6"/>
<organism evidence="1 3">
    <name type="scientific">Xenorhabdus doucetiae</name>
    <dbReference type="NCBI Taxonomy" id="351671"/>
    <lineage>
        <taxon>Bacteria</taxon>
        <taxon>Pseudomonadati</taxon>
        <taxon>Pseudomonadota</taxon>
        <taxon>Gammaproteobacteria</taxon>
        <taxon>Enterobacterales</taxon>
        <taxon>Morganellaceae</taxon>
        <taxon>Xenorhabdus</taxon>
    </lineage>
</organism>
<evidence type="ECO:0000313" key="1">
    <source>
        <dbReference type="EMBL" id="CDG17720.1"/>
    </source>
</evidence>
<dbReference type="STRING" id="351671.XDD1_2021"/>
<keyword evidence="4" id="KW-1185">Reference proteome</keyword>
<dbReference type="RefSeq" id="WP_045970602.1">
    <property type="nucleotide sequence ID" value="NZ_CAWMED010000001.1"/>
</dbReference>
<evidence type="ECO:0000313" key="4">
    <source>
        <dbReference type="Proteomes" id="UP000324170"/>
    </source>
</evidence>
<dbReference type="AlphaFoldDB" id="A0A068QV65"/>
<dbReference type="Proteomes" id="UP000324170">
    <property type="component" value="Unassembled WGS sequence"/>
</dbReference>
<dbReference type="Pfam" id="PF19940">
    <property type="entry name" value="DUF6402"/>
    <property type="match status" value="1"/>
</dbReference>
<reference evidence="1 3" key="1">
    <citation type="submission" date="2013-07" db="EMBL/GenBank/DDBJ databases">
        <authorList>
            <person name="Genoscope - CEA"/>
        </authorList>
    </citation>
    <scope>NUCLEOTIDE SEQUENCE [LARGE SCALE GENOMIC DNA]</scope>
    <source>
        <strain evidence="1">FRM16</strain>
        <strain evidence="3">FRM16 / DSM 17909</strain>
    </source>
</reference>